<comment type="pathway">
    <text evidence="2">Antibiotic biosynthesis.</text>
</comment>
<evidence type="ECO:0000256" key="4">
    <source>
        <dbReference type="ARBA" id="ARBA00022490"/>
    </source>
</evidence>
<dbReference type="SUPFAM" id="SSF53901">
    <property type="entry name" value="Thiolase-like"/>
    <property type="match status" value="4"/>
</dbReference>
<evidence type="ECO:0000256" key="11">
    <source>
        <dbReference type="ARBA" id="ARBA00023315"/>
    </source>
</evidence>
<organism evidence="18">
    <name type="scientific">Burkholderia gladioli</name>
    <name type="common">Pseudomonas marginata</name>
    <name type="synonym">Phytomonas marginata</name>
    <dbReference type="NCBI Taxonomy" id="28095"/>
    <lineage>
        <taxon>Bacteria</taxon>
        <taxon>Pseudomonadati</taxon>
        <taxon>Pseudomonadota</taxon>
        <taxon>Betaproteobacteria</taxon>
        <taxon>Burkholderiales</taxon>
        <taxon>Burkholderiaceae</taxon>
        <taxon>Burkholderia</taxon>
    </lineage>
</organism>
<dbReference type="Gene3D" id="1.10.1200.10">
    <property type="entry name" value="ACP-like"/>
    <property type="match status" value="4"/>
</dbReference>
<dbReference type="Pfam" id="PF00550">
    <property type="entry name" value="PP-binding"/>
    <property type="match status" value="4"/>
</dbReference>
<proteinExistence type="predicted"/>
<dbReference type="InterPro" id="IPR049900">
    <property type="entry name" value="PKS_mFAS_DH"/>
</dbReference>
<evidence type="ECO:0000256" key="1">
    <source>
        <dbReference type="ARBA" id="ARBA00004496"/>
    </source>
</evidence>
<dbReference type="InterPro" id="IPR013149">
    <property type="entry name" value="ADH-like_C"/>
</dbReference>
<keyword evidence="5" id="KW-0597">Phosphoprotein</keyword>
<dbReference type="InterPro" id="IPR014030">
    <property type="entry name" value="Ketoacyl_synth_N"/>
</dbReference>
<dbReference type="InterPro" id="IPR009081">
    <property type="entry name" value="PP-bd_ACP"/>
</dbReference>
<evidence type="ECO:0000256" key="13">
    <source>
        <dbReference type="PROSITE-ProRule" id="PRU01363"/>
    </source>
</evidence>
<dbReference type="InterPro" id="IPR020806">
    <property type="entry name" value="PKS_PP-bd"/>
</dbReference>
<dbReference type="InterPro" id="IPR057326">
    <property type="entry name" value="KR_dom"/>
</dbReference>
<dbReference type="Pfam" id="PF16197">
    <property type="entry name" value="KAsynt_C_assoc"/>
    <property type="match status" value="1"/>
</dbReference>
<feature type="compositionally biased region" description="Low complexity" evidence="14">
    <location>
        <begin position="3584"/>
        <end position="3598"/>
    </location>
</feature>
<dbReference type="Gene3D" id="3.40.47.10">
    <property type="match status" value="4"/>
</dbReference>
<dbReference type="Pfam" id="PF00107">
    <property type="entry name" value="ADH_zinc_N"/>
    <property type="match status" value="1"/>
</dbReference>
<dbReference type="GO" id="GO:0071770">
    <property type="term" value="P:DIM/DIP cell wall layer assembly"/>
    <property type="evidence" value="ECO:0007669"/>
    <property type="project" value="TreeGrafter"/>
</dbReference>
<dbReference type="SMART" id="SM00826">
    <property type="entry name" value="PKS_DH"/>
    <property type="match status" value="1"/>
</dbReference>
<keyword evidence="8" id="KW-0521">NADP</keyword>
<reference evidence="18" key="1">
    <citation type="submission" date="2017-02" db="EMBL/GenBank/DDBJ databases">
        <authorList>
            <person name="Scherlach K."/>
        </authorList>
    </citation>
    <scope>NUCLEOTIDE SEQUENCE</scope>
    <source>
        <strain evidence="18">ST036079</strain>
    </source>
</reference>
<dbReference type="InterPro" id="IPR020807">
    <property type="entry name" value="PKS_DH"/>
</dbReference>
<keyword evidence="11" id="KW-0012">Acyltransferase</keyword>
<dbReference type="InterPro" id="IPR016039">
    <property type="entry name" value="Thiolase-like"/>
</dbReference>
<dbReference type="GO" id="GO:0005886">
    <property type="term" value="C:plasma membrane"/>
    <property type="evidence" value="ECO:0007669"/>
    <property type="project" value="TreeGrafter"/>
</dbReference>
<dbReference type="InterPro" id="IPR006162">
    <property type="entry name" value="Ppantetheine_attach_site"/>
</dbReference>
<dbReference type="PROSITE" id="PS52019">
    <property type="entry name" value="PKS_MFAS_DH"/>
    <property type="match status" value="1"/>
</dbReference>
<dbReference type="Pfam" id="PF21089">
    <property type="entry name" value="PKS_DH_N"/>
    <property type="match status" value="1"/>
</dbReference>
<dbReference type="InterPro" id="IPR029063">
    <property type="entry name" value="SAM-dependent_MTases_sf"/>
</dbReference>
<dbReference type="InterPro" id="IPR050091">
    <property type="entry name" value="PKS_NRPS_Biosynth_Enz"/>
</dbReference>
<dbReference type="SUPFAM" id="SSF51735">
    <property type="entry name" value="NAD(P)-binding Rossmann-fold domains"/>
    <property type="match status" value="5"/>
</dbReference>
<dbReference type="InterPro" id="IPR036736">
    <property type="entry name" value="ACP-like_sf"/>
</dbReference>
<dbReference type="GO" id="GO:0004312">
    <property type="term" value="F:fatty acid synthase activity"/>
    <property type="evidence" value="ECO:0007669"/>
    <property type="project" value="TreeGrafter"/>
</dbReference>
<evidence type="ECO:0000256" key="3">
    <source>
        <dbReference type="ARBA" id="ARBA00022450"/>
    </source>
</evidence>
<dbReference type="GO" id="GO:0031177">
    <property type="term" value="F:phosphopantetheine binding"/>
    <property type="evidence" value="ECO:0007669"/>
    <property type="project" value="InterPro"/>
</dbReference>
<dbReference type="Pfam" id="PF14765">
    <property type="entry name" value="PS-DH"/>
    <property type="match status" value="1"/>
</dbReference>
<dbReference type="PROSITE" id="PS00606">
    <property type="entry name" value="KS3_1"/>
    <property type="match status" value="2"/>
</dbReference>
<dbReference type="InterPro" id="IPR013217">
    <property type="entry name" value="Methyltransf_12"/>
</dbReference>
<comment type="function">
    <text evidence="12">Involved in production of the polyketide antibiotic thailandamide.</text>
</comment>
<dbReference type="InterPro" id="IPR049551">
    <property type="entry name" value="PKS_DH_C"/>
</dbReference>
<feature type="domain" description="Carrier" evidence="15">
    <location>
        <begin position="4770"/>
        <end position="4844"/>
    </location>
</feature>
<reference evidence="18" key="2">
    <citation type="submission" date="2019-04" db="EMBL/GenBank/DDBJ databases">
        <title>Antibiotic -producing symbionts dynamically transition between plant pathogenicity and insect- defensive mutualism.</title>
        <authorList>
            <person name="Florez L."/>
        </authorList>
    </citation>
    <scope>NUCLEOTIDE SEQUENCE</scope>
    <source>
        <strain evidence="18">ST036079</strain>
    </source>
</reference>
<dbReference type="SMART" id="SM00823">
    <property type="entry name" value="PKS_PP"/>
    <property type="match status" value="4"/>
</dbReference>
<evidence type="ECO:0000256" key="14">
    <source>
        <dbReference type="SAM" id="MobiDB-lite"/>
    </source>
</evidence>
<dbReference type="InterPro" id="IPR013968">
    <property type="entry name" value="PKS_KR"/>
</dbReference>
<feature type="domain" description="PKS/mFAS DH" evidence="17">
    <location>
        <begin position="2246"/>
        <end position="2538"/>
    </location>
</feature>
<feature type="domain" description="Ketosynthase family 3 (KS3)" evidence="16">
    <location>
        <begin position="3604"/>
        <end position="4040"/>
    </location>
</feature>
<dbReference type="InterPro" id="IPR032821">
    <property type="entry name" value="PKS_assoc"/>
</dbReference>
<feature type="active site" description="Proton acceptor; for dehydratase activity" evidence="13">
    <location>
        <position position="2275"/>
    </location>
</feature>
<evidence type="ECO:0000259" key="17">
    <source>
        <dbReference type="PROSITE" id="PS52019"/>
    </source>
</evidence>
<dbReference type="InterPro" id="IPR049552">
    <property type="entry name" value="PKS_DH_N"/>
</dbReference>
<comment type="subcellular location">
    <subcellularLocation>
        <location evidence="1">Cytoplasm</location>
    </subcellularLocation>
</comment>
<keyword evidence="6" id="KW-0808">Transferase</keyword>
<keyword evidence="10" id="KW-0511">Multifunctional enzyme</keyword>
<dbReference type="PROSITE" id="PS00012">
    <property type="entry name" value="PHOSPHOPANTETHEINE"/>
    <property type="match status" value="3"/>
</dbReference>
<dbReference type="GO" id="GO:0004315">
    <property type="term" value="F:3-oxoacyl-[acyl-carrier-protein] synthase activity"/>
    <property type="evidence" value="ECO:0007669"/>
    <property type="project" value="InterPro"/>
</dbReference>
<dbReference type="Gene3D" id="3.40.50.1820">
    <property type="entry name" value="alpha/beta hydrolase"/>
    <property type="match status" value="1"/>
</dbReference>
<dbReference type="GO" id="GO:0016491">
    <property type="term" value="F:oxidoreductase activity"/>
    <property type="evidence" value="ECO:0007669"/>
    <property type="project" value="InterPro"/>
</dbReference>
<dbReference type="SUPFAM" id="SSF53335">
    <property type="entry name" value="S-adenosyl-L-methionine-dependent methyltransferases"/>
    <property type="match status" value="1"/>
</dbReference>
<keyword evidence="4" id="KW-0963">Cytoplasm</keyword>
<dbReference type="SMART" id="SM00829">
    <property type="entry name" value="PKS_ER"/>
    <property type="match status" value="1"/>
</dbReference>
<feature type="domain" description="Carrier" evidence="15">
    <location>
        <begin position="3460"/>
        <end position="3533"/>
    </location>
</feature>
<dbReference type="Gene3D" id="1.10.1240.100">
    <property type="match status" value="4"/>
</dbReference>
<dbReference type="Pfam" id="PF08242">
    <property type="entry name" value="Methyltransf_12"/>
    <property type="match status" value="1"/>
</dbReference>
<dbReference type="PROSITE" id="PS50075">
    <property type="entry name" value="CARRIER"/>
    <property type="match status" value="4"/>
</dbReference>
<feature type="region of interest" description="Disordered" evidence="14">
    <location>
        <begin position="3578"/>
        <end position="3601"/>
    </location>
</feature>
<dbReference type="InterPro" id="IPR011032">
    <property type="entry name" value="GroES-like_sf"/>
</dbReference>
<dbReference type="SMART" id="SM00822">
    <property type="entry name" value="PKS_KR"/>
    <property type="match status" value="3"/>
</dbReference>
<name>A0A4D8TUU8_BURGA</name>
<dbReference type="PROSITE" id="PS52004">
    <property type="entry name" value="KS3_2"/>
    <property type="match status" value="4"/>
</dbReference>
<dbReference type="CDD" id="cd02440">
    <property type="entry name" value="AdoMet_MTases"/>
    <property type="match status" value="1"/>
</dbReference>
<dbReference type="CDD" id="cd08953">
    <property type="entry name" value="KR_2_SDR_x"/>
    <property type="match status" value="2"/>
</dbReference>
<feature type="domain" description="Carrier" evidence="15">
    <location>
        <begin position="5492"/>
        <end position="5566"/>
    </location>
</feature>
<dbReference type="InterPro" id="IPR014031">
    <property type="entry name" value="Ketoacyl_synth_C"/>
</dbReference>
<feature type="active site" description="Proton donor; for dehydratase activity" evidence="13">
    <location>
        <position position="2450"/>
    </location>
</feature>
<feature type="region of interest" description="C-terminal hotdog fold" evidence="13">
    <location>
        <begin position="2388"/>
        <end position="2538"/>
    </location>
</feature>
<sequence>MSEAELKREYARLREDEGAQAATHDERLAAGAVPCRRVMVDGPGSIDDMRVVETWLAPPSGSEVLVDTVAFSLNFGDLLCLKGLYPTMPAYPFTPGFEAAGVVRAVGERVQRFAPGDPVIVTASPLLGIQSSVIVADEAQLVDKPPFLDYEQAASLLTVGLTVVEAFRRMRLAAGETILIQSATGGTGLVAVQLALHAGATVIATASAAAKLDYLRAMGVHHTIHYVEQDFEAEVMRLTGGRGVDVVLNALAGDYIQKGLNCLSPRGRYVEIAMTGLKSARNIDLSRLSNNQSFHSLDLRKLLLDLPSYAQGLGEELFEFAARGVVNVPIGQRFDFSRLADAYRYIEDRRNIGKVVVGVAGPHTPERATPKPLAARAFAPAPGAAAATATAAEFSSPAAQAVSRDAPIAIIGMSGRFGAAGDIDAFWRCVADGVSLIGPLPPERAALFRSLEAGEAGKLAHRGWSSHLEAIEAFDPLFFNISGVEARHMDPQQRLFLEESWRALEDAGLTPARLDGSRTGVYAGAADSKYGSYVREDEVGHSFWGTAPSILPARVAYFLNLKGPAVTIDTACSSSLVAIHLGCESLRNHETDLILAGGAFLQATPHFGAAAGNAQMLAADGKCHTFDDRANGMVSGEAVAVLVLKRLDEARADGDRIHGVIVGSGINQDGATNGITAPSALAQQQLQTDVYARFGIDPDGIQYVEAHGTGTSLGDPIEMRALTDAFRRHTERRGYCAIGSVKTNVGHTVTAAGVTGVVKVLMAMRHRLLPALLNYEVPNRHIDFETSPFFVNTEALPWTPAPGGVLRAAVSSFGFSGTNAHLVLESHHDARAARAAADAPQLLVLSARTPERLRAHAARVAGWLAANPACDLEAVACTLQTGREAMSQRVALVARDAVDAAHRLARWAQREGADDGDHGLLLGQVKRPGAVLDAQAVRALLDETGREGGLRELARRWVEGMRCDWQALYPGERPLLADLPTYPFAREPYWAAPLAEDGEGEGGALDAAVVSPAAEVEKKAEWVDSAHAAGLAEAADAAGEAGPSLSSARMLEPVWLAGPAAPALEAPAARWILVEGEAARVIVPEEASTRVIALADSDASSARHSLARRYTAQVGQVFALLREWLATHPRTPLRVQLVRFGEQAEGAALDGVIALIKSLARENPLLSGQAIRMPVDVAPAVLAQRLDDDARRHGDREIRYRADGVREVLTLRAWPETEAPSSPWREGGVYLITGGVGGLGRLLAGRLADTVQGVKLVLAGRRAASAETDEVIGALHARAAASGGSVRYVSLDVTDAPAVHAALADIVAREGALHGVLHAAGLIDDAYALRKTAASLDAVLAPKVAGTVNLDAASAQLDLDCFVLFSSIAGVWGNVGQGDYAAANAFEDGFARYRASLVEAGLRRGASVSVAWPWWAEGGMRLGEEAERALREAGWPGLGTEPGMRLLSQAVTSGRPCAVVLGGEPAGLDLDLGLDLAATEPVAALAAREPGHEVDAQWRERVVQRLKVLFASVTQLPVSRIDSEEALESYGIDSVLITRLNRELEKTFEAIPKTLWFEYPTLAGLAGYLSEHHAAACLGWVGAVRATAAAAAEPRPRDKLAVEARKPAPTIAAEARPREGIAIIGLAGRYPQAPDLNAYWENLREGRDCITEIPAERWSLDGFYCEDVERAVSEGLSYSKWGGFIEGFADFDPLFFNLSPREAEGIDPQERLFMQTCWHVIEDAGYTRDSLARRHGGRVGVFAGITKTGFELHGPELWRRGVPAFPRTSFSSLANRVSYFLNLHGPSLPIDTMCSSSLTAIHEACEHLLRDECELAIAGGVNLYLHPSSYVMLCLSRMLSPRGRCRSFGEGGDGMVPGEGVGAVLLKRLSAAEADGDRIHGVIRASAINHGGKTNGYTVPNPGAQRELIVSALAKSGIEARDIGYVEAHGTGTELGDPIEIAGLSQAYGDTGGSSCAIGSAKSNIGHAESAAGIAGLTKVLLQMRHGELAPSLHAQRPNPHIDFGRTPFRLQTGLSAWPRPVREEAGERRERPRIAAISSFGAGGSNAHLIVEEYRDLRERPASGGEGEPSALVLSAKSEGQLREVAERLLAALREGSWSDADLADIAYTLQVGREAFEHRLALVAGSIAEAIDELDRFVRGIDSEGERHLDDIRRHKDSKDTLDAFAADDDLRGTLDSWFDKRKYPRLLDLWVKGVDLDWGRLHDGRGRRRVPLPTYPFASERLWLALEPKPASVTRDKPFVVLHPLLHRNTSNFDGQRFSSEFDGEEFFLREHVVDGMRLLPGSAYVEMARAAWCASSEADLLAPLAVTLRGLTWLKPVAVETAPVSVHLWLDEDEHGAIAFEVEGDTPEAGEAPVFCRGEIGWLDDPERSAPAALDLDALRAQCARLRLSPDQCYAVFDASGIAYGSSFRTIVHAEVGHGQALLELALSEARLADLHRYLLHPALLDGALQGCACVELGAAADEAAPARPMLLFAIDRIDLLGACGARMWAAVRRTTDRDAAVRRYDIDLCDDAGRIQARLSGVSARVLDAGATTADSARGDTALLLAPTWERLRALPEPAASPRLEGETWLAASADMAALGMAAASAAPRRLVDPHGASVEALAAQLRGSAAIAEVIWVAPDAAATDAGALDARRLREAQTRGVLACLRLIKALLMLGCDARPLRFVAITSGALPVIPRERIDPAHAGVHGLVGALANEYPKWTVTVADIEPGSNPQALPAPRRWPGAQAGASHAWRHGAWYRQALARCECPAPGRPVFREGGVYLIVGGAGGIGEVLSEQLILRHRAQLVWLGRRPEDAAITARLDRLAALGPRPRYLRADATRRDALALALAELRARHPVIHGVIHSAVGLFDESLAGTTPEHFAEVLAAKTEISINLADLFADAQLDFMLFFSGLNAFSRDAGKSGYAAGCVFKDALAERLNQARPYPVKVVNWGWWGEVGAAGAVPQAYRNRVELAGVRAIDADDAMLALERLLGGPFERLGLLRLTHDEARRWTGAAPATLRGLVPGVTASVRAALPGDEAVAPPVENASTSEFRRVDDGLGTLLAAVLDDAGLLSVAADSVAGAAADTRLGVDPRWLRASLDTLALRGLAAPAADRAARARRLAEAWASWEAGLPGWLANPDLRAQVRLVDTMLRALPAILGGTTRATDVMFPNASMALVEDIYKNNAAADHFNALLTGHLVRHVEALLARDPSGPIRILEIGAGTGGTSRGVFEALAPYRERIAAYTYTDMSQAFLMHAREHYAARAPYLDCRIFDVEQAPRAQGIEIGTYQVVIAANVLHATRDIRDTLAHAKAALAPGGLLLLNEITAFSLFAHLSFGLLEGWWRYEDAELRLPGTPALGVEGWCRALAETGFVEVVTLPAQTVEIGQRIIVAHGDAIVREAAVAPTRQAAGAIEPARGAEPASMAVPATRGKPVASGEPAASRVPVAPAAAADGAAGPSTDARLREAGIERLRELVGRTLKLPPQRIDVAEPFERYGIDSILVVQLTDAIKDSFPGITSTVFFEYRTIIGLVDHLLATRRDALCRLTGFRAETSAAALAVSAALSAAAVPPAVQARPVAVARGRRRSRRAAMPATATTETQAPGREAPRREGIAIIGLAGRYPQAPDLNAYWENLREGRDCVTEIPAERWSLDGFYCEDVERAVSEGLSYSKWGGFIEGFADFDPLFFNLSPREAEGIDPQERLFMQTCWHVIEDAGYTRDSLARRHGGRVGVFAGITKTGFELHGPELWRRGVPAFPRTSFSSVANRVSYFLNLHGPSLPIDTMCSSSLTAIHEACEHLLRDECELAIAGGVNLYLHPSSYVMLCLSRMLSPRGRCRSFGEGGDGMVPGEGVGAVLLKRLSVAEADGDRIHGVIRASAINHGGKTNGYTVPNPGAQRELIVSALAKSGIEARDIGYVEAHGTGTELGDPIEIAGLSQAYGDTGGASCALGSAKSNIGHAESAAGIAGLTKVLLQMRHGELAPSLHAQRPNPHIDFGRTPFRLQTGLSAWPRPVREEAGERRERPRIAAISSFGAGGANAHLIVEEYRDRREQPASGGEGEPSALVLSAKSEGQLREVAERLLAALREGDWSDADLADIAYTLQVGREAFEHRLALVAKTLDDAIERLDAWLAGRRAEAAVFEGDTSTGNSALALLSRDDTFEAAVRQWLAQRKLSHLLELWVAGLEIDWTPLHAACARRPVGLPLYPFAGERYWLPVGQHEGPLDPDPRGGGGGRAARRDAAGSPGHEAHAGSPADADALASASADQAMPLLDYEETWVAAPVAATAAGGTPPDGVRRLLHFTARLDGDDVLTSAFAARGEPVEVIRVSLGEREARLAADHHMLAGTDEAALRRLFAALAQEHEAAPLGIVYGWQVGQPRLAALHALLRAAAAEGAPLRRLVVLGKWGTDLSSCDDQAVIGLIRSLRLSMPQVGTLALFGDGMSPGATEIAAEWRASGEVLRYGAAGRERLSWRAVPVDAATPASGARAAGLRERGAYLITGGAGGLGRLLATHLARRYHARLAVLGRRQPDASTDALLAQLRELGASDAVYHAVDVADSHALSEIVAGLRARWQGLHGVIHAAGVESRGSLLERTASQLEAVVSPKVAGTRALDQATASEALDFFCCFSSSSAVLGDGGAGDYAGANRYQLAFAAHRNARVAAGERAGRTVSPAWPLWRDGGMGAVESEGVDLYLRSSGQRFLERDEGLAAWERLLVAGPAQDLVLAGDRARLERALDHVCRGYAVLDADWGAPASRPAPPRVAAGIDPAALMPRAVEIVKAGIEAILKLPPERVRDGAQFADIGFDSVGLAQLARWLGRELAIDLTPAVFFDYSTVARLAAHLRDSHPLALAGSDDEAVGSGPDAPSRALPAVTTAMAAPATAAAMRPVPAPPDHGGVAIIGVSVRTAGANDAGELWELLRSGRRAIGEVPASRWDWRPYFSGPGEASNRIATHRGAFIEGLDGFDPLFFEISPREAQWMDPRQRLILEEAWRAFEDAGYAGERLRGSRCGVFVGVEEGVPGEAADGLATSHHNGILAARISYVLDLKGPNLAINTACSSGLVAVHTACQSVQRGECELALAGGVNVLNSPLTYVALTQGGMLSSSGECHAFDARADGMVPGEAVAAVVLKDLARAQADGDPIHGVIRASGVNYDGRTNGITAPSARSQRALISEVLERGGIGAERIEAVLAHSVGSPLGDPIEARALCEALGEGLNEGLNEGTQTRVLGSVKPQIGHTFAASGVVNVIAMCASLRHGLRLGIANHEVANPDLRIGDGALSLGAGAQPWPKRAGVARCGLVSATGMSGTNACVVIEEAPEAASGAVGKEARREWLVKLSARESGALRESARRLRAWLGGEAGAEVELDALSLTLDVGREAMRYRLAMVVGAGGSEEGRSGLMAALDAYLEGAEGAALAGKGVYAGEVADEGMEEAGSAALSKASALSGQARDWCEGLRTDDAVLHRGGRPRRLAGLPTYPFAHGRDEARAIGADEAAADPVLALVAGFSKHGGAGLDATRPLAALGIDSLLMMQLVEAIERRFGVALTLDDLARCVTLGELRDRVLAGERVSDTPTQRDPVFEILQSRGRRSPAVWFHGSMGTVQAYLGLARAIGDEVPFHAFQSRGLRGEDAPLADLGEMAALYTRRLLARQPDESRAFRLGGYSQGGLLAYEVTRQLQLAGRRVESLVMVDTPYAYGDMALKDDDDTDSLRLAIVYVNLLLMNGLGDFSDLAEVHRPGIDPAELLPALVRAGIDRGLPYTPQALGQLIERHHRVARANETAARTYLPADLPHPGQPVVHYFARRHPQVYFDPARFSGPMVEWTNRYFADKDCASRWQRHLPAWHHHATPAVDHFAMLTDPVSFAAIVRTCRELYLGSGSTTDQAGALLVSGPA</sequence>
<dbReference type="SUPFAM" id="SSF50129">
    <property type="entry name" value="GroES-like"/>
    <property type="match status" value="1"/>
</dbReference>
<evidence type="ECO:0000256" key="5">
    <source>
        <dbReference type="ARBA" id="ARBA00022553"/>
    </source>
</evidence>
<keyword evidence="3" id="KW-0596">Phosphopantetheine</keyword>
<dbReference type="GO" id="GO:0006633">
    <property type="term" value="P:fatty acid biosynthetic process"/>
    <property type="evidence" value="ECO:0007669"/>
    <property type="project" value="InterPro"/>
</dbReference>
<feature type="domain" description="Ketosynthase family 3 (KS3)" evidence="16">
    <location>
        <begin position="405"/>
        <end position="826"/>
    </location>
</feature>
<dbReference type="InterPro" id="IPR020841">
    <property type="entry name" value="PKS_Beta-ketoAc_synthase_dom"/>
</dbReference>
<keyword evidence="7" id="KW-0677">Repeat</keyword>
<evidence type="ECO:0000259" key="15">
    <source>
        <dbReference type="PROSITE" id="PS50075"/>
    </source>
</evidence>
<dbReference type="EMBL" id="LT797838">
    <property type="protein sequence ID" value="SKB24638.1"/>
    <property type="molecule type" value="Genomic_DNA"/>
</dbReference>
<dbReference type="InterPro" id="IPR013154">
    <property type="entry name" value="ADH-like_N"/>
</dbReference>
<evidence type="ECO:0000259" key="16">
    <source>
        <dbReference type="PROSITE" id="PS52004"/>
    </source>
</evidence>
<protein>
    <submittedName>
        <fullName evidence="18">Uncharacterized protein</fullName>
    </submittedName>
</protein>
<dbReference type="Gene3D" id="3.40.50.720">
    <property type="entry name" value="NAD(P)-binding Rossmann-like Domain"/>
    <property type="match status" value="4"/>
</dbReference>
<dbReference type="SMART" id="SM00825">
    <property type="entry name" value="PKS_KS"/>
    <property type="match status" value="4"/>
</dbReference>
<feature type="compositionally biased region" description="Low complexity" evidence="14">
    <location>
        <begin position="4237"/>
        <end position="4257"/>
    </location>
</feature>
<dbReference type="GO" id="GO:0016829">
    <property type="term" value="F:lyase activity"/>
    <property type="evidence" value="ECO:0007669"/>
    <property type="project" value="UniProtKB-KW"/>
</dbReference>
<dbReference type="CDD" id="cd00833">
    <property type="entry name" value="PKS"/>
    <property type="match status" value="4"/>
</dbReference>
<dbReference type="Gene3D" id="3.90.180.10">
    <property type="entry name" value="Medium-chain alcohol dehydrogenases, catalytic domain"/>
    <property type="match status" value="1"/>
</dbReference>
<evidence type="ECO:0000256" key="12">
    <source>
        <dbReference type="ARBA" id="ARBA00054155"/>
    </source>
</evidence>
<dbReference type="Pfam" id="PF08659">
    <property type="entry name" value="KR"/>
    <property type="match status" value="3"/>
</dbReference>
<accession>A0A4D8TUU8</accession>
<dbReference type="InterPro" id="IPR054514">
    <property type="entry name" value="RhiE-like_linker"/>
</dbReference>
<feature type="domain" description="Ketosynthase family 3 (KS3)" evidence="16">
    <location>
        <begin position="4892"/>
        <end position="5314"/>
    </location>
</feature>
<feature type="domain" description="Ketosynthase family 3 (KS3)" evidence="16">
    <location>
        <begin position="1618"/>
        <end position="2054"/>
    </location>
</feature>
<dbReference type="Gene3D" id="3.40.50.150">
    <property type="entry name" value="Vaccinia Virus protein VP39"/>
    <property type="match status" value="1"/>
</dbReference>
<evidence type="ECO:0000256" key="10">
    <source>
        <dbReference type="ARBA" id="ARBA00023268"/>
    </source>
</evidence>
<dbReference type="SMART" id="SM01294">
    <property type="entry name" value="PKS_PP_betabranch"/>
    <property type="match status" value="1"/>
</dbReference>
<feature type="region of interest" description="Disordered" evidence="14">
    <location>
        <begin position="3408"/>
        <end position="3436"/>
    </location>
</feature>
<evidence type="ECO:0000256" key="7">
    <source>
        <dbReference type="ARBA" id="ARBA00022737"/>
    </source>
</evidence>
<dbReference type="SUPFAM" id="SSF47336">
    <property type="entry name" value="ACP-like"/>
    <property type="match status" value="4"/>
</dbReference>
<dbReference type="InterPro" id="IPR018201">
    <property type="entry name" value="Ketoacyl_synth_AS"/>
</dbReference>
<dbReference type="Pfam" id="PF02801">
    <property type="entry name" value="Ketoacyl-synt_C"/>
    <property type="match status" value="4"/>
</dbReference>
<dbReference type="Pfam" id="PF00109">
    <property type="entry name" value="ketoacyl-synt"/>
    <property type="match status" value="4"/>
</dbReference>
<dbReference type="SUPFAM" id="SSF53474">
    <property type="entry name" value="alpha/beta-Hydrolases"/>
    <property type="match status" value="1"/>
</dbReference>
<keyword evidence="9" id="KW-0456">Lyase</keyword>
<dbReference type="Pfam" id="PF22336">
    <property type="entry name" value="RhiE-like_linker"/>
    <property type="match status" value="3"/>
</dbReference>
<dbReference type="InterPro" id="IPR020843">
    <property type="entry name" value="ER"/>
</dbReference>
<evidence type="ECO:0000256" key="8">
    <source>
        <dbReference type="ARBA" id="ARBA00022857"/>
    </source>
</evidence>
<dbReference type="InterPro" id="IPR036291">
    <property type="entry name" value="NAD(P)-bd_dom_sf"/>
</dbReference>
<evidence type="ECO:0000313" key="18">
    <source>
        <dbReference type="EMBL" id="SKB24638.1"/>
    </source>
</evidence>
<dbReference type="FunFam" id="3.40.47.10:FF:000019">
    <property type="entry name" value="Polyketide synthase type I"/>
    <property type="match status" value="2"/>
</dbReference>
<dbReference type="InterPro" id="IPR042104">
    <property type="entry name" value="PKS_dehydratase_sf"/>
</dbReference>
<dbReference type="PANTHER" id="PTHR43775:SF37">
    <property type="entry name" value="SI:DKEY-61P9.11"/>
    <property type="match status" value="1"/>
</dbReference>
<evidence type="ECO:0000256" key="2">
    <source>
        <dbReference type="ARBA" id="ARBA00004792"/>
    </source>
</evidence>
<dbReference type="InterPro" id="IPR029058">
    <property type="entry name" value="AB_hydrolase_fold"/>
</dbReference>
<dbReference type="PANTHER" id="PTHR43775">
    <property type="entry name" value="FATTY ACID SYNTHASE"/>
    <property type="match status" value="1"/>
</dbReference>
<dbReference type="Pfam" id="PF08240">
    <property type="entry name" value="ADH_N"/>
    <property type="match status" value="1"/>
</dbReference>
<dbReference type="InterPro" id="IPR001031">
    <property type="entry name" value="Thioesterase"/>
</dbReference>
<feature type="region of interest" description="N-terminal hotdog fold" evidence="13">
    <location>
        <begin position="2246"/>
        <end position="2371"/>
    </location>
</feature>
<evidence type="ECO:0000256" key="9">
    <source>
        <dbReference type="ARBA" id="ARBA00023239"/>
    </source>
</evidence>
<feature type="domain" description="Carrier" evidence="15">
    <location>
        <begin position="1497"/>
        <end position="1573"/>
    </location>
</feature>
<dbReference type="Gene3D" id="3.10.129.110">
    <property type="entry name" value="Polyketide synthase dehydratase"/>
    <property type="match status" value="1"/>
</dbReference>
<evidence type="ECO:0000256" key="6">
    <source>
        <dbReference type="ARBA" id="ARBA00022679"/>
    </source>
</evidence>
<feature type="region of interest" description="Disordered" evidence="14">
    <location>
        <begin position="4214"/>
        <end position="4257"/>
    </location>
</feature>
<dbReference type="GO" id="GO:0005737">
    <property type="term" value="C:cytoplasm"/>
    <property type="evidence" value="ECO:0007669"/>
    <property type="project" value="UniProtKB-SubCell"/>
</dbReference>
<dbReference type="Pfam" id="PF00975">
    <property type="entry name" value="Thioesterase"/>
    <property type="match status" value="1"/>
</dbReference>